<dbReference type="STRING" id="879212.DespoDRAFT_01818"/>
<dbReference type="EMBL" id="CM001488">
    <property type="protein sequence ID" value="EIM63733.1"/>
    <property type="molecule type" value="Genomic_DNA"/>
</dbReference>
<sequence>MGVVSLGSATAMKVSESCCSDMSQESKTSLITGATAIAILARNASATNLVSDGLQKFS</sequence>
<dbReference type="Proteomes" id="UP000005778">
    <property type="component" value="Chromosome"/>
</dbReference>
<dbReference type="HOGENOM" id="CLU_2972051_0_0_7"/>
<evidence type="ECO:0000313" key="1">
    <source>
        <dbReference type="EMBL" id="EIM63733.1"/>
    </source>
</evidence>
<organism evidence="1 2">
    <name type="scientific">Desulfobacter postgatei 2ac9</name>
    <dbReference type="NCBI Taxonomy" id="879212"/>
    <lineage>
        <taxon>Bacteria</taxon>
        <taxon>Pseudomonadati</taxon>
        <taxon>Thermodesulfobacteriota</taxon>
        <taxon>Desulfobacteria</taxon>
        <taxon>Desulfobacterales</taxon>
        <taxon>Desulfobacteraceae</taxon>
        <taxon>Desulfobacter</taxon>
    </lineage>
</organism>
<gene>
    <name evidence="1" type="ORF">DespoDRAFT_01818</name>
</gene>
<evidence type="ECO:0000313" key="2">
    <source>
        <dbReference type="Proteomes" id="UP000005778"/>
    </source>
</evidence>
<keyword evidence="2" id="KW-1185">Reference proteome</keyword>
<name>I5B2M0_9BACT</name>
<proteinExistence type="predicted"/>
<reference evidence="1 2" key="1">
    <citation type="submission" date="2011-09" db="EMBL/GenBank/DDBJ databases">
        <authorList>
            <consortium name="US DOE Joint Genome Institute (JGI-PGF)"/>
            <person name="Lucas S."/>
            <person name="Han J."/>
            <person name="Lapidus A."/>
            <person name="Cheng J.-F."/>
            <person name="Goodwin L."/>
            <person name="Pitluck S."/>
            <person name="Peters L."/>
            <person name="Land M.L."/>
            <person name="Hauser L."/>
            <person name="Orellana R."/>
            <person name="Lovley D."/>
            <person name="Woyke T.J."/>
        </authorList>
    </citation>
    <scope>NUCLEOTIDE SEQUENCE [LARGE SCALE GENOMIC DNA]</scope>
    <source>
        <strain evidence="1 2">2ac9</strain>
    </source>
</reference>
<protein>
    <submittedName>
        <fullName evidence="1">Uncharacterized protein</fullName>
    </submittedName>
</protein>
<dbReference type="AlphaFoldDB" id="I5B2M0"/>
<reference evidence="1 2" key="2">
    <citation type="submission" date="2012-02" db="EMBL/GenBank/DDBJ databases">
        <title>Improved High-Quality Draft sequence of Desulfobacter postgatei 2ac9.</title>
        <authorList>
            <consortium name="US DOE Joint Genome Institute"/>
            <person name="Lucas S."/>
            <person name="Han J."/>
            <person name="Lapidus A."/>
            <person name="Cheng J.-F."/>
            <person name="Goodwin L."/>
            <person name="Pitluck S."/>
            <person name="Peters L."/>
            <person name="Ovchinnikova G."/>
            <person name="Held B."/>
            <person name="Detter J.C."/>
            <person name="Han C."/>
            <person name="Tapia R."/>
            <person name="Land M."/>
            <person name="Hauser L."/>
            <person name="Kyrpides N."/>
            <person name="Ivanova N."/>
            <person name="Pagani I."/>
            <person name="Orellana R."/>
            <person name="Lovley D."/>
            <person name="Woyke T."/>
        </authorList>
    </citation>
    <scope>NUCLEOTIDE SEQUENCE [LARGE SCALE GENOMIC DNA]</scope>
    <source>
        <strain evidence="1 2">2ac9</strain>
    </source>
</reference>
<accession>I5B2M0</accession>